<keyword evidence="1" id="KW-0732">Signal</keyword>
<sequence>MPGLSRALSTGMAVLTLGTTAFTPPAPAFATSAMKAPSSARAAEAVRAAEWQQLPGLASRLAAGPTTLWSINRSGAVQRWTGSGWALEGGQASRISVSTDDSLPWILRSNGTIWRRTSAGAWQQVTGTGADIAAGGTDNTWVLGNAGAIFRWNGSGWTRADGSAARIAAGSRGEAWITDPNRRVYRRSSNQWQQMPGGDVLDIAVAGPTRVAITTADHDAYLWTGSDWQQLPGVAAAGIAIDNQHVYALDPNGKIWKLYA</sequence>
<dbReference type="AlphaFoldDB" id="A0A171CUE3"/>
<dbReference type="SMART" id="SM00706">
    <property type="entry name" value="TECPR"/>
    <property type="match status" value="6"/>
</dbReference>
<dbReference type="Pfam" id="PF19193">
    <property type="entry name" value="Tectonin"/>
    <property type="match status" value="2"/>
</dbReference>
<dbReference type="Proteomes" id="UP000077701">
    <property type="component" value="Unassembled WGS sequence"/>
</dbReference>
<dbReference type="EMBL" id="BDCX01000006">
    <property type="protein sequence ID" value="GAT67236.1"/>
    <property type="molecule type" value="Genomic_DNA"/>
</dbReference>
<reference evidence="2 3" key="1">
    <citation type="journal article" date="2016" name="Genome Announc.">
        <title>Draft Genome Sequence of Planomonospora sphaerica JCM9374, a Rare Actinomycete.</title>
        <authorList>
            <person name="Dohra H."/>
            <person name="Suzuki T."/>
            <person name="Inoue Y."/>
            <person name="Kodani S."/>
        </authorList>
    </citation>
    <scope>NUCLEOTIDE SEQUENCE [LARGE SCALE GENOMIC DNA]</scope>
    <source>
        <strain evidence="2 3">JCM 9374</strain>
    </source>
</reference>
<gene>
    <name evidence="2" type="ORF">PS9374_02889</name>
</gene>
<dbReference type="SUPFAM" id="SSF63829">
    <property type="entry name" value="Calcium-dependent phosphotriesterase"/>
    <property type="match status" value="1"/>
</dbReference>
<evidence type="ECO:0000313" key="2">
    <source>
        <dbReference type="EMBL" id="GAT67236.1"/>
    </source>
</evidence>
<feature type="chain" id="PRO_5007905642" evidence="1">
    <location>
        <begin position="31"/>
        <end position="260"/>
    </location>
</feature>
<dbReference type="OrthoDB" id="5483604at2"/>
<evidence type="ECO:0000256" key="1">
    <source>
        <dbReference type="SAM" id="SignalP"/>
    </source>
</evidence>
<evidence type="ECO:0000313" key="3">
    <source>
        <dbReference type="Proteomes" id="UP000077701"/>
    </source>
</evidence>
<dbReference type="InterPro" id="IPR006624">
    <property type="entry name" value="Beta-propeller_rpt_TECPR"/>
</dbReference>
<organism evidence="2 3">
    <name type="scientific">Planomonospora sphaerica</name>
    <dbReference type="NCBI Taxonomy" id="161355"/>
    <lineage>
        <taxon>Bacteria</taxon>
        <taxon>Bacillati</taxon>
        <taxon>Actinomycetota</taxon>
        <taxon>Actinomycetes</taxon>
        <taxon>Streptosporangiales</taxon>
        <taxon>Streptosporangiaceae</taxon>
        <taxon>Planomonospora</taxon>
    </lineage>
</organism>
<reference evidence="3" key="2">
    <citation type="submission" date="2016-04" db="EMBL/GenBank/DDBJ databases">
        <title>Planomonospora sphaerica JCM9374 whole genome shotgun sequence.</title>
        <authorList>
            <person name="Suzuki T."/>
            <person name="Dohra H."/>
            <person name="Kodani S."/>
        </authorList>
    </citation>
    <scope>NUCLEOTIDE SEQUENCE [LARGE SCALE GENOMIC DNA]</scope>
    <source>
        <strain evidence="3">JCM 9374</strain>
    </source>
</reference>
<comment type="caution">
    <text evidence="2">The sequence shown here is derived from an EMBL/GenBank/DDBJ whole genome shotgun (WGS) entry which is preliminary data.</text>
</comment>
<proteinExistence type="predicted"/>
<protein>
    <submittedName>
        <fullName evidence="2">Uncharacterized protein</fullName>
    </submittedName>
</protein>
<dbReference type="RefSeq" id="WP_068897317.1">
    <property type="nucleotide sequence ID" value="NZ_BDCX01000006.1"/>
</dbReference>
<accession>A0A171CUE3</accession>
<feature type="signal peptide" evidence="1">
    <location>
        <begin position="1"/>
        <end position="30"/>
    </location>
</feature>
<keyword evidence="3" id="KW-1185">Reference proteome</keyword>
<name>A0A171CUE3_9ACTN</name>